<dbReference type="Gene3D" id="3.30.200.20">
    <property type="entry name" value="Phosphorylase Kinase, domain 1"/>
    <property type="match status" value="1"/>
</dbReference>
<dbReference type="GO" id="GO:0005509">
    <property type="term" value="F:calcium ion binding"/>
    <property type="evidence" value="ECO:0007669"/>
    <property type="project" value="InterPro"/>
</dbReference>
<dbReference type="InterPro" id="IPR018097">
    <property type="entry name" value="EGF_Ca-bd_CS"/>
</dbReference>
<keyword evidence="12" id="KW-1133">Transmembrane helix</keyword>
<dbReference type="GO" id="GO:0030247">
    <property type="term" value="F:polysaccharide binding"/>
    <property type="evidence" value="ECO:0007669"/>
    <property type="project" value="InterPro"/>
</dbReference>
<evidence type="ECO:0000256" key="11">
    <source>
        <dbReference type="PROSITE-ProRule" id="PRU10141"/>
    </source>
</evidence>
<evidence type="ECO:0000256" key="3">
    <source>
        <dbReference type="ARBA" id="ARBA00022536"/>
    </source>
</evidence>
<dbReference type="GO" id="GO:0004674">
    <property type="term" value="F:protein serine/threonine kinase activity"/>
    <property type="evidence" value="ECO:0007669"/>
    <property type="project" value="UniProtKB-KW"/>
</dbReference>
<keyword evidence="6 11" id="KW-0547">Nucleotide-binding</keyword>
<dbReference type="PROSITE" id="PS00107">
    <property type="entry name" value="PROTEIN_KINASE_ATP"/>
    <property type="match status" value="1"/>
</dbReference>
<dbReference type="InterPro" id="IPR000719">
    <property type="entry name" value="Prot_kinase_dom"/>
</dbReference>
<dbReference type="InterPro" id="IPR017441">
    <property type="entry name" value="Protein_kinase_ATP_BS"/>
</dbReference>
<evidence type="ECO:0000256" key="2">
    <source>
        <dbReference type="ARBA" id="ARBA00022527"/>
    </source>
</evidence>
<feature type="transmembrane region" description="Helical" evidence="12">
    <location>
        <begin position="419"/>
        <end position="443"/>
    </location>
</feature>
<evidence type="ECO:0000256" key="8">
    <source>
        <dbReference type="ARBA" id="ARBA00022840"/>
    </source>
</evidence>
<keyword evidence="12" id="KW-0472">Membrane</keyword>
<evidence type="ECO:0000259" key="13">
    <source>
        <dbReference type="PROSITE" id="PS50011"/>
    </source>
</evidence>
<evidence type="ECO:0000256" key="5">
    <source>
        <dbReference type="ARBA" id="ARBA00022729"/>
    </source>
</evidence>
<dbReference type="EMBL" id="CM008047">
    <property type="protein sequence ID" value="PAN13113.1"/>
    <property type="molecule type" value="Genomic_DNA"/>
</dbReference>
<keyword evidence="2" id="KW-0723">Serine/threonine-protein kinase</keyword>
<dbReference type="PANTHER" id="PTHR27005">
    <property type="entry name" value="WALL-ASSOCIATED RECEPTOR KINASE-LIKE 21"/>
    <property type="match status" value="1"/>
</dbReference>
<evidence type="ECO:0000256" key="10">
    <source>
        <dbReference type="ARBA" id="ARBA00023180"/>
    </source>
</evidence>
<evidence type="ECO:0000256" key="7">
    <source>
        <dbReference type="ARBA" id="ARBA00022777"/>
    </source>
</evidence>
<dbReference type="CDD" id="cd00054">
    <property type="entry name" value="EGF_CA"/>
    <property type="match status" value="1"/>
</dbReference>
<dbReference type="PROSITE" id="PS00108">
    <property type="entry name" value="PROTEIN_KINASE_ST"/>
    <property type="match status" value="1"/>
</dbReference>
<dbReference type="CDD" id="cd14066">
    <property type="entry name" value="STKc_IRAK"/>
    <property type="match status" value="1"/>
</dbReference>
<dbReference type="Pfam" id="PF07714">
    <property type="entry name" value="PK_Tyr_Ser-Thr"/>
    <property type="match status" value="1"/>
</dbReference>
<sequence length="813" mass="90717">MHTQERYLLGSWNKERVRPSSAYVVHNLSIANCHPTADHCQPTGYLRRHLPVEEQLRKLSSAVFSRHQAETAPNVTMEFSRLVLLCLPAVWALAATAGAAADVPAARSPGCATRCGDIEVPYPFGLDTRCAIHAGFRLNCNKTTTVGGGGSVRLLYKNVEVTRISVQDGKAWFKTWISRQCYNETTNKTVYGNAWINFTSSPFVLSADDNKVIVLGCRSMAYMRSNSYIIGCMSICDAAPKNGSCSGDAGCCQADLPKGVQYYQGFFNSFYNTTRIWRETPCNYVTVMERAAFKFSTTYLTTRAFYDADDARTPVVMEWGITRQTCEQARINKTRPYACVSDHSDCVDGDAGYRCRCSEGFRGNPYIADGCADVNECLDNVTYPCSGICQNKMGSFTCSCPRGRNMVDGVCVKNQRSSWMAAVVGASVGLVALVIGITCAYLVRERRKLHRVKQRYFRQHGGLLLFEEMKSKQGVAFNIFSEEELQQATNGFDEQRVLGHGGHGTVYKGVLKSDVEVAVKRCTTIDEQQKKEFGREMLILSQINHKNIVKLLGCCLEVEVPMLVYEFIPNGTLFDLIHRDHGRHISLNTRLRIACESAEALAYLHSCASPPILHGDVKSTNILLDGDYAAKVSDFGASILAPNDKSQFVTVVQGTCGYLDPEYMQTYELTDKSDVYSFGVVLLELLTRRKAFNLEGPEHDRSLSMRFLYAMKENKLEDILDDQIKNNENMEYLEEIAELARQCLEMSGVNRPSMKEVADKLDRLRKVMQHPWAHEDPEELDRLLGEPSMVNSAGTTGNFSITKKAAMGLESGR</sequence>
<dbReference type="Gramene" id="PAN13113">
    <property type="protein sequence ID" value="PAN13113"/>
    <property type="gene ID" value="PAHAL_2G314800"/>
</dbReference>
<organism evidence="14">
    <name type="scientific">Panicum hallii</name>
    <dbReference type="NCBI Taxonomy" id="206008"/>
    <lineage>
        <taxon>Eukaryota</taxon>
        <taxon>Viridiplantae</taxon>
        <taxon>Streptophyta</taxon>
        <taxon>Embryophyta</taxon>
        <taxon>Tracheophyta</taxon>
        <taxon>Spermatophyta</taxon>
        <taxon>Magnoliopsida</taxon>
        <taxon>Liliopsida</taxon>
        <taxon>Poales</taxon>
        <taxon>Poaceae</taxon>
        <taxon>PACMAD clade</taxon>
        <taxon>Panicoideae</taxon>
        <taxon>Panicodae</taxon>
        <taxon>Paniceae</taxon>
        <taxon>Panicinae</taxon>
        <taxon>Panicum</taxon>
        <taxon>Panicum sect. Panicum</taxon>
    </lineage>
</organism>
<dbReference type="GO" id="GO:0005524">
    <property type="term" value="F:ATP binding"/>
    <property type="evidence" value="ECO:0007669"/>
    <property type="project" value="UniProtKB-UniRule"/>
</dbReference>
<dbReference type="SMART" id="SM00181">
    <property type="entry name" value="EGF"/>
    <property type="match status" value="2"/>
</dbReference>
<dbReference type="PROSITE" id="PS50011">
    <property type="entry name" value="PROTEIN_KINASE_DOM"/>
    <property type="match status" value="1"/>
</dbReference>
<evidence type="ECO:0000256" key="12">
    <source>
        <dbReference type="SAM" id="Phobius"/>
    </source>
</evidence>
<dbReference type="Pfam" id="PF13947">
    <property type="entry name" value="GUB_WAK_bind"/>
    <property type="match status" value="1"/>
</dbReference>
<feature type="binding site" evidence="11">
    <location>
        <position position="520"/>
    </location>
    <ligand>
        <name>ATP</name>
        <dbReference type="ChEBI" id="CHEBI:30616"/>
    </ligand>
</feature>
<protein>
    <recommendedName>
        <fullName evidence="13">Protein kinase domain-containing protein</fullName>
    </recommendedName>
</protein>
<dbReference type="InterPro" id="IPR001245">
    <property type="entry name" value="Ser-Thr/Tyr_kinase_cat_dom"/>
</dbReference>
<dbReference type="AlphaFoldDB" id="A0A2S3H0W7"/>
<gene>
    <name evidence="14" type="ORF">PAHAL_2G314800</name>
</gene>
<dbReference type="GO" id="GO:0007166">
    <property type="term" value="P:cell surface receptor signaling pathway"/>
    <property type="evidence" value="ECO:0007669"/>
    <property type="project" value="InterPro"/>
</dbReference>
<dbReference type="FunFam" id="1.10.510.10:FF:000084">
    <property type="entry name" value="Wall-associated receptor kinase 2"/>
    <property type="match status" value="1"/>
</dbReference>
<dbReference type="InterPro" id="IPR008271">
    <property type="entry name" value="Ser/Thr_kinase_AS"/>
</dbReference>
<accession>A0A2S3H0W7</accession>
<comment type="subcellular location">
    <subcellularLocation>
        <location evidence="1">Membrane</location>
        <topology evidence="1">Single-pass type I membrane protein</topology>
    </subcellularLocation>
</comment>
<keyword evidence="10" id="KW-0325">Glycoprotein</keyword>
<dbReference type="GO" id="GO:0005886">
    <property type="term" value="C:plasma membrane"/>
    <property type="evidence" value="ECO:0007669"/>
    <property type="project" value="TreeGrafter"/>
</dbReference>
<dbReference type="InterPro" id="IPR011009">
    <property type="entry name" value="Kinase-like_dom_sf"/>
</dbReference>
<dbReference type="InterPro" id="IPR000742">
    <property type="entry name" value="EGF"/>
</dbReference>
<keyword evidence="7" id="KW-0418">Kinase</keyword>
<dbReference type="InterPro" id="IPR001881">
    <property type="entry name" value="EGF-like_Ca-bd_dom"/>
</dbReference>
<evidence type="ECO:0000313" key="14">
    <source>
        <dbReference type="EMBL" id="PAN13113.1"/>
    </source>
</evidence>
<dbReference type="InterPro" id="IPR025287">
    <property type="entry name" value="WAK_GUB"/>
</dbReference>
<proteinExistence type="predicted"/>
<dbReference type="Proteomes" id="UP000243499">
    <property type="component" value="Chromosome 2"/>
</dbReference>
<dbReference type="FunFam" id="3.30.200.20:FF:000459">
    <property type="entry name" value="Wall-associated receptor kinase-like 8"/>
    <property type="match status" value="1"/>
</dbReference>
<name>A0A2S3H0W7_9POAL</name>
<dbReference type="SUPFAM" id="SSF57184">
    <property type="entry name" value="Growth factor receptor domain"/>
    <property type="match status" value="1"/>
</dbReference>
<dbReference type="InterPro" id="IPR009030">
    <property type="entry name" value="Growth_fac_rcpt_cys_sf"/>
</dbReference>
<dbReference type="SUPFAM" id="SSF56112">
    <property type="entry name" value="Protein kinase-like (PK-like)"/>
    <property type="match status" value="1"/>
</dbReference>
<dbReference type="Gene3D" id="1.10.510.10">
    <property type="entry name" value="Transferase(Phosphotransferase) domain 1"/>
    <property type="match status" value="1"/>
</dbReference>
<evidence type="ECO:0000256" key="6">
    <source>
        <dbReference type="ARBA" id="ARBA00022741"/>
    </source>
</evidence>
<dbReference type="SMART" id="SM00220">
    <property type="entry name" value="S_TKc"/>
    <property type="match status" value="1"/>
</dbReference>
<dbReference type="PROSITE" id="PS01187">
    <property type="entry name" value="EGF_CA"/>
    <property type="match status" value="1"/>
</dbReference>
<dbReference type="InterPro" id="IPR045274">
    <property type="entry name" value="WAK-like"/>
</dbReference>
<keyword evidence="9" id="KW-1015">Disulfide bond</keyword>
<reference evidence="14" key="1">
    <citation type="submission" date="2018-04" db="EMBL/GenBank/DDBJ databases">
        <title>WGS assembly of Panicum hallii.</title>
        <authorList>
            <person name="Lovell J."/>
            <person name="Jenkins J."/>
            <person name="Lowry D."/>
            <person name="Mamidi S."/>
            <person name="Sreedasyam A."/>
            <person name="Weng X."/>
            <person name="Barry K."/>
            <person name="Bonette J."/>
            <person name="Campitelli B."/>
            <person name="Daum C."/>
            <person name="Gordon S."/>
            <person name="Gould B."/>
            <person name="Lipzen A."/>
            <person name="Macqueen A."/>
            <person name="Palacio-Mejia J."/>
            <person name="Plott C."/>
            <person name="Shakirov E."/>
            <person name="Shu S."/>
            <person name="Yoshinaga Y."/>
            <person name="Zane M."/>
            <person name="Rokhsar D."/>
            <person name="Grimwood J."/>
            <person name="Schmutz J."/>
            <person name="Juenger T."/>
        </authorList>
    </citation>
    <scope>NUCLEOTIDE SEQUENCE [LARGE SCALE GENOMIC DNA]</scope>
    <source>
        <strain evidence="14">FIL2</strain>
    </source>
</reference>
<dbReference type="Gene3D" id="2.10.25.10">
    <property type="entry name" value="Laminin"/>
    <property type="match status" value="1"/>
</dbReference>
<keyword evidence="8 11" id="KW-0067">ATP-binding</keyword>
<evidence type="ECO:0000256" key="1">
    <source>
        <dbReference type="ARBA" id="ARBA00004479"/>
    </source>
</evidence>
<keyword evidence="5" id="KW-0732">Signal</keyword>
<evidence type="ECO:0000256" key="4">
    <source>
        <dbReference type="ARBA" id="ARBA00022679"/>
    </source>
</evidence>
<keyword evidence="4" id="KW-0808">Transferase</keyword>
<feature type="domain" description="Protein kinase" evidence="13">
    <location>
        <begin position="492"/>
        <end position="773"/>
    </location>
</feature>
<keyword evidence="3" id="KW-0245">EGF-like domain</keyword>
<evidence type="ECO:0000256" key="9">
    <source>
        <dbReference type="ARBA" id="ARBA00023157"/>
    </source>
</evidence>
<dbReference type="PANTHER" id="PTHR27005:SF479">
    <property type="entry name" value="OS06G0706600 PROTEIN"/>
    <property type="match status" value="1"/>
</dbReference>
<dbReference type="SMART" id="SM00179">
    <property type="entry name" value="EGF_CA"/>
    <property type="match status" value="2"/>
</dbReference>
<keyword evidence="12" id="KW-0812">Transmembrane</keyword>